<feature type="region of interest" description="Disordered" evidence="1">
    <location>
        <begin position="1"/>
        <end position="94"/>
    </location>
</feature>
<dbReference type="Proteomes" id="UP000077266">
    <property type="component" value="Unassembled WGS sequence"/>
</dbReference>
<feature type="region of interest" description="Disordered" evidence="1">
    <location>
        <begin position="129"/>
        <end position="154"/>
    </location>
</feature>
<evidence type="ECO:0000256" key="1">
    <source>
        <dbReference type="SAM" id="MobiDB-lite"/>
    </source>
</evidence>
<feature type="compositionally biased region" description="Basic and acidic residues" evidence="1">
    <location>
        <begin position="78"/>
        <end position="94"/>
    </location>
</feature>
<feature type="compositionally biased region" description="Pro residues" evidence="1">
    <location>
        <begin position="130"/>
        <end position="147"/>
    </location>
</feature>
<accession>A0A165EDD2</accession>
<gene>
    <name evidence="2" type="ORF">EXIGLDRAFT_774421</name>
</gene>
<evidence type="ECO:0000313" key="2">
    <source>
        <dbReference type="EMBL" id="KZV86668.1"/>
    </source>
</evidence>
<feature type="compositionally biased region" description="Basic and acidic residues" evidence="1">
    <location>
        <begin position="7"/>
        <end position="24"/>
    </location>
</feature>
<reference evidence="2 3" key="1">
    <citation type="journal article" date="2016" name="Mol. Biol. Evol.">
        <title>Comparative Genomics of Early-Diverging Mushroom-Forming Fungi Provides Insights into the Origins of Lignocellulose Decay Capabilities.</title>
        <authorList>
            <person name="Nagy L.G."/>
            <person name="Riley R."/>
            <person name="Tritt A."/>
            <person name="Adam C."/>
            <person name="Daum C."/>
            <person name="Floudas D."/>
            <person name="Sun H."/>
            <person name="Yadav J.S."/>
            <person name="Pangilinan J."/>
            <person name="Larsson K.H."/>
            <person name="Matsuura K."/>
            <person name="Barry K."/>
            <person name="Labutti K."/>
            <person name="Kuo R."/>
            <person name="Ohm R.A."/>
            <person name="Bhattacharya S.S."/>
            <person name="Shirouzu T."/>
            <person name="Yoshinaga Y."/>
            <person name="Martin F.M."/>
            <person name="Grigoriev I.V."/>
            <person name="Hibbett D.S."/>
        </authorList>
    </citation>
    <scope>NUCLEOTIDE SEQUENCE [LARGE SCALE GENOMIC DNA]</scope>
    <source>
        <strain evidence="2 3">HHB12029</strain>
    </source>
</reference>
<protein>
    <submittedName>
        <fullName evidence="2">Uncharacterized protein</fullName>
    </submittedName>
</protein>
<dbReference type="AlphaFoldDB" id="A0A165EDD2"/>
<dbReference type="EMBL" id="KV426149">
    <property type="protein sequence ID" value="KZV86668.1"/>
    <property type="molecule type" value="Genomic_DNA"/>
</dbReference>
<organism evidence="2 3">
    <name type="scientific">Exidia glandulosa HHB12029</name>
    <dbReference type="NCBI Taxonomy" id="1314781"/>
    <lineage>
        <taxon>Eukaryota</taxon>
        <taxon>Fungi</taxon>
        <taxon>Dikarya</taxon>
        <taxon>Basidiomycota</taxon>
        <taxon>Agaricomycotina</taxon>
        <taxon>Agaricomycetes</taxon>
        <taxon>Auriculariales</taxon>
        <taxon>Exidiaceae</taxon>
        <taxon>Exidia</taxon>
    </lineage>
</organism>
<sequence>MKHVKRERSPGAEHASDLHEPAERKAKRPKTRSRTPSPEHRDEQSIPASPIATTTFGLATQPTVNTLVANEYLTPGPKDNEAEKEKGRRAKQNAEIERALHERLRALSENGRYLVYIDHMGHTRIVDMAPDPPPPYIPRPPGLPPRHPGPRGGL</sequence>
<keyword evidence="3" id="KW-1185">Reference proteome</keyword>
<feature type="compositionally biased region" description="Polar residues" evidence="1">
    <location>
        <begin position="51"/>
        <end position="68"/>
    </location>
</feature>
<dbReference type="InParanoid" id="A0A165EDD2"/>
<evidence type="ECO:0000313" key="3">
    <source>
        <dbReference type="Proteomes" id="UP000077266"/>
    </source>
</evidence>
<name>A0A165EDD2_EXIGL</name>
<proteinExistence type="predicted"/>